<dbReference type="AlphaFoldDB" id="A0A6C0KFI0"/>
<dbReference type="EMBL" id="MN740866">
    <property type="protein sequence ID" value="QHU15527.1"/>
    <property type="molecule type" value="Genomic_DNA"/>
</dbReference>
<name>A0A6C0KFI0_9ZZZZ</name>
<proteinExistence type="predicted"/>
<protein>
    <submittedName>
        <fullName evidence="1">Uncharacterized protein</fullName>
    </submittedName>
</protein>
<organism evidence="1">
    <name type="scientific">viral metagenome</name>
    <dbReference type="NCBI Taxonomy" id="1070528"/>
    <lineage>
        <taxon>unclassified sequences</taxon>
        <taxon>metagenomes</taxon>
        <taxon>organismal metagenomes</taxon>
    </lineage>
</organism>
<sequence length="103" mass="12317">MDYHNMSLAELKQVARDRTPKIKKYYIIPRAKLIELLLMDKLPDSFIIEKKTIHELRKEAQAKQLPNIWNLKRSELMELLYPTKMDLNDQHTGVLKKDVRQQD</sequence>
<accession>A0A6C0KFI0</accession>
<reference evidence="1" key="1">
    <citation type="journal article" date="2020" name="Nature">
        <title>Giant virus diversity and host interactions through global metagenomics.</title>
        <authorList>
            <person name="Schulz F."/>
            <person name="Roux S."/>
            <person name="Paez-Espino D."/>
            <person name="Jungbluth S."/>
            <person name="Walsh D.A."/>
            <person name="Denef V.J."/>
            <person name="McMahon K.D."/>
            <person name="Konstantinidis K.T."/>
            <person name="Eloe-Fadrosh E.A."/>
            <person name="Kyrpides N.C."/>
            <person name="Woyke T."/>
        </authorList>
    </citation>
    <scope>NUCLEOTIDE SEQUENCE</scope>
    <source>
        <strain evidence="1">GVMAG-S-3300002307-41</strain>
    </source>
</reference>
<evidence type="ECO:0000313" key="1">
    <source>
        <dbReference type="EMBL" id="QHU15527.1"/>
    </source>
</evidence>